<dbReference type="AlphaFoldDB" id="A0A8T2N1Q2"/>
<proteinExistence type="predicted"/>
<reference evidence="2" key="1">
    <citation type="thesis" date="2021" institute="BYU ScholarsArchive" country="Provo, UT, USA">
        <title>Applications of and Algorithms for Genome Assembly and Genomic Analyses with an Emphasis on Marine Teleosts.</title>
        <authorList>
            <person name="Pickett B.D."/>
        </authorList>
    </citation>
    <scope>NUCLEOTIDE SEQUENCE</scope>
    <source>
        <strain evidence="2">HI-2016</strain>
    </source>
</reference>
<feature type="region of interest" description="Disordered" evidence="1">
    <location>
        <begin position="105"/>
        <end position="129"/>
    </location>
</feature>
<feature type="region of interest" description="Disordered" evidence="1">
    <location>
        <begin position="1"/>
        <end position="74"/>
    </location>
</feature>
<sequence>MSPMSPMTVRREARRPEPRGLGQYLQYQGERARTSITKGNGPDLQNQGERARTSITEWVGPEPPEPRGTGQNLQYQGERARTSITKGNGPDLQNQGERARTSITEWVGPEPPEPRGTGQNLQYQGERARTSRTKWDEQLIQITVLETYSVCSVFHPPLNHCTSQNWGRFSSVSLNFNRAARYHPADAVGINNDYCHKHTFIKCFIAVRGQEVTCGLPGYDTQCSPVRSCRGAAGVGKWVPNQCQHCFCVLLHPSP</sequence>
<feature type="compositionally biased region" description="Basic and acidic residues" evidence="1">
    <location>
        <begin position="9"/>
        <end position="18"/>
    </location>
</feature>
<dbReference type="Proteomes" id="UP000824540">
    <property type="component" value="Unassembled WGS sequence"/>
</dbReference>
<accession>A0A8T2N1Q2</accession>
<evidence type="ECO:0000256" key="1">
    <source>
        <dbReference type="SAM" id="MobiDB-lite"/>
    </source>
</evidence>
<comment type="caution">
    <text evidence="2">The sequence shown here is derived from an EMBL/GenBank/DDBJ whole genome shotgun (WGS) entry which is preliminary data.</text>
</comment>
<gene>
    <name evidence="2" type="ORF">JZ751_015338</name>
</gene>
<feature type="compositionally biased region" description="Polar residues" evidence="1">
    <location>
        <begin position="34"/>
        <end position="56"/>
    </location>
</feature>
<protein>
    <submittedName>
        <fullName evidence="2">Uncharacterized protein</fullName>
    </submittedName>
</protein>
<keyword evidence="3" id="KW-1185">Reference proteome</keyword>
<name>A0A8T2N1Q2_9TELE</name>
<dbReference type="EMBL" id="JAFBMS010000242">
    <property type="protein sequence ID" value="KAG9332331.1"/>
    <property type="molecule type" value="Genomic_DNA"/>
</dbReference>
<evidence type="ECO:0000313" key="2">
    <source>
        <dbReference type="EMBL" id="KAG9332331.1"/>
    </source>
</evidence>
<organism evidence="2 3">
    <name type="scientific">Albula glossodonta</name>
    <name type="common">roundjaw bonefish</name>
    <dbReference type="NCBI Taxonomy" id="121402"/>
    <lineage>
        <taxon>Eukaryota</taxon>
        <taxon>Metazoa</taxon>
        <taxon>Chordata</taxon>
        <taxon>Craniata</taxon>
        <taxon>Vertebrata</taxon>
        <taxon>Euteleostomi</taxon>
        <taxon>Actinopterygii</taxon>
        <taxon>Neopterygii</taxon>
        <taxon>Teleostei</taxon>
        <taxon>Albuliformes</taxon>
        <taxon>Albulidae</taxon>
        <taxon>Albula</taxon>
    </lineage>
</organism>
<evidence type="ECO:0000313" key="3">
    <source>
        <dbReference type="Proteomes" id="UP000824540"/>
    </source>
</evidence>